<accession>A0A1D1W1I1</accession>
<keyword evidence="2" id="KW-1185">Reference proteome</keyword>
<protein>
    <submittedName>
        <fullName evidence="1">Uncharacterized protein</fullName>
    </submittedName>
</protein>
<dbReference type="Proteomes" id="UP000186922">
    <property type="component" value="Unassembled WGS sequence"/>
</dbReference>
<evidence type="ECO:0000313" key="2">
    <source>
        <dbReference type="Proteomes" id="UP000186922"/>
    </source>
</evidence>
<reference evidence="1 2" key="1">
    <citation type="journal article" date="2016" name="Nat. Commun.">
        <title>Extremotolerant tardigrade genome and improved radiotolerance of human cultured cells by tardigrade-unique protein.</title>
        <authorList>
            <person name="Hashimoto T."/>
            <person name="Horikawa D.D."/>
            <person name="Saito Y."/>
            <person name="Kuwahara H."/>
            <person name="Kozuka-Hata H."/>
            <person name="Shin-I T."/>
            <person name="Minakuchi Y."/>
            <person name="Ohishi K."/>
            <person name="Motoyama A."/>
            <person name="Aizu T."/>
            <person name="Enomoto A."/>
            <person name="Kondo K."/>
            <person name="Tanaka S."/>
            <person name="Hara Y."/>
            <person name="Koshikawa S."/>
            <person name="Sagara H."/>
            <person name="Miura T."/>
            <person name="Yokobori S."/>
            <person name="Miyagawa K."/>
            <person name="Suzuki Y."/>
            <person name="Kubo T."/>
            <person name="Oyama M."/>
            <person name="Kohara Y."/>
            <person name="Fujiyama A."/>
            <person name="Arakawa K."/>
            <person name="Katayama T."/>
            <person name="Toyoda A."/>
            <person name="Kunieda T."/>
        </authorList>
    </citation>
    <scope>NUCLEOTIDE SEQUENCE [LARGE SCALE GENOMIC DNA]</scope>
    <source>
        <strain evidence="1 2">YOKOZUNA-1</strain>
    </source>
</reference>
<gene>
    <name evidence="1" type="primary">RvY_14972-1</name>
    <name evidence="1" type="synonym">RvY_14972.1</name>
    <name evidence="1" type="ORF">RvY_14972</name>
</gene>
<proteinExistence type="predicted"/>
<sequence length="117" mass="13110">MPTSTCALPVRLLKTIAHHSIPSPFHLQNFKQTHKLLRRKKVPEPELASLRLHVTSNSVNSVDKSNAIRPRSRDPLYFQPDQRDKSQTIAIPLIFALTILSRISLLNGSSVSHLASL</sequence>
<dbReference type="AlphaFoldDB" id="A0A1D1W1I1"/>
<evidence type="ECO:0000313" key="1">
    <source>
        <dbReference type="EMBL" id="GAV04739.1"/>
    </source>
</evidence>
<comment type="caution">
    <text evidence="1">The sequence shown here is derived from an EMBL/GenBank/DDBJ whole genome shotgun (WGS) entry which is preliminary data.</text>
</comment>
<name>A0A1D1W1I1_RAMVA</name>
<dbReference type="EMBL" id="BDGG01000011">
    <property type="protein sequence ID" value="GAV04739.1"/>
    <property type="molecule type" value="Genomic_DNA"/>
</dbReference>
<organism evidence="1 2">
    <name type="scientific">Ramazzottius varieornatus</name>
    <name type="common">Water bear</name>
    <name type="synonym">Tardigrade</name>
    <dbReference type="NCBI Taxonomy" id="947166"/>
    <lineage>
        <taxon>Eukaryota</taxon>
        <taxon>Metazoa</taxon>
        <taxon>Ecdysozoa</taxon>
        <taxon>Tardigrada</taxon>
        <taxon>Eutardigrada</taxon>
        <taxon>Parachela</taxon>
        <taxon>Hypsibioidea</taxon>
        <taxon>Ramazzottiidae</taxon>
        <taxon>Ramazzottius</taxon>
    </lineage>
</organism>